<accession>A0A1B6HJB9</accession>
<dbReference type="EMBL" id="GECU01032916">
    <property type="protein sequence ID" value="JAS74790.1"/>
    <property type="molecule type" value="Transcribed_RNA"/>
</dbReference>
<feature type="signal peptide" evidence="2">
    <location>
        <begin position="1"/>
        <end position="25"/>
    </location>
</feature>
<evidence type="ECO:0008006" key="4">
    <source>
        <dbReference type="Google" id="ProtNLM"/>
    </source>
</evidence>
<feature type="region of interest" description="Disordered" evidence="1">
    <location>
        <begin position="87"/>
        <end position="108"/>
    </location>
</feature>
<proteinExistence type="predicted"/>
<name>A0A1B6HJB9_9HEMI</name>
<feature type="chain" id="PRO_5008584367" description="WAP domain-containing protein" evidence="2">
    <location>
        <begin position="26"/>
        <end position="108"/>
    </location>
</feature>
<feature type="non-terminal residue" evidence="3">
    <location>
        <position position="108"/>
    </location>
</feature>
<organism evidence="3">
    <name type="scientific">Homalodisca liturata</name>
    <dbReference type="NCBI Taxonomy" id="320908"/>
    <lineage>
        <taxon>Eukaryota</taxon>
        <taxon>Metazoa</taxon>
        <taxon>Ecdysozoa</taxon>
        <taxon>Arthropoda</taxon>
        <taxon>Hexapoda</taxon>
        <taxon>Insecta</taxon>
        <taxon>Pterygota</taxon>
        <taxon>Neoptera</taxon>
        <taxon>Paraneoptera</taxon>
        <taxon>Hemiptera</taxon>
        <taxon>Auchenorrhyncha</taxon>
        <taxon>Membracoidea</taxon>
        <taxon>Cicadellidae</taxon>
        <taxon>Cicadellinae</taxon>
        <taxon>Proconiini</taxon>
        <taxon>Homalodisca</taxon>
    </lineage>
</organism>
<keyword evidence="2" id="KW-0732">Signal</keyword>
<gene>
    <name evidence="3" type="ORF">g.11135</name>
</gene>
<evidence type="ECO:0000256" key="1">
    <source>
        <dbReference type="SAM" id="MobiDB-lite"/>
    </source>
</evidence>
<reference evidence="3" key="1">
    <citation type="submission" date="2015-11" db="EMBL/GenBank/DDBJ databases">
        <title>De novo transcriptome assembly of four potential Pierce s Disease insect vectors from Arizona vineyards.</title>
        <authorList>
            <person name="Tassone E.E."/>
        </authorList>
    </citation>
    <scope>NUCLEOTIDE SEQUENCE</scope>
</reference>
<feature type="region of interest" description="Disordered" evidence="1">
    <location>
        <begin position="54"/>
        <end position="73"/>
    </location>
</feature>
<evidence type="ECO:0000256" key="2">
    <source>
        <dbReference type="SAM" id="SignalP"/>
    </source>
</evidence>
<protein>
    <recommendedName>
        <fullName evidence="4">WAP domain-containing protein</fullName>
    </recommendedName>
</protein>
<evidence type="ECO:0000313" key="3">
    <source>
        <dbReference type="EMBL" id="JAS74790.1"/>
    </source>
</evidence>
<sequence>MSVSAIAGVTILIVIQFLNVKGCAPEGSSCLFNTDCCRGVCTWLFFCKNKTGDSTVSPISPPPTVGPMETNYTTPSIKSTEFVDSLTPSTTESTDYWDCTTPSTTEST</sequence>
<dbReference type="AlphaFoldDB" id="A0A1B6HJB9"/>